<organism evidence="2 3">
    <name type="scientific">Laccaria amethystina LaAM-08-1</name>
    <dbReference type="NCBI Taxonomy" id="1095629"/>
    <lineage>
        <taxon>Eukaryota</taxon>
        <taxon>Fungi</taxon>
        <taxon>Dikarya</taxon>
        <taxon>Basidiomycota</taxon>
        <taxon>Agaricomycotina</taxon>
        <taxon>Agaricomycetes</taxon>
        <taxon>Agaricomycetidae</taxon>
        <taxon>Agaricales</taxon>
        <taxon>Agaricineae</taxon>
        <taxon>Hydnangiaceae</taxon>
        <taxon>Laccaria</taxon>
    </lineage>
</organism>
<dbReference type="EMBL" id="KN838587">
    <property type="protein sequence ID" value="KIK02828.1"/>
    <property type="molecule type" value="Genomic_DNA"/>
</dbReference>
<evidence type="ECO:0000313" key="3">
    <source>
        <dbReference type="Proteomes" id="UP000054477"/>
    </source>
</evidence>
<accession>A0A0C9Y3Y9</accession>
<reference evidence="2 3" key="1">
    <citation type="submission" date="2014-04" db="EMBL/GenBank/DDBJ databases">
        <authorList>
            <consortium name="DOE Joint Genome Institute"/>
            <person name="Kuo A."/>
            <person name="Kohler A."/>
            <person name="Nagy L.G."/>
            <person name="Floudas D."/>
            <person name="Copeland A."/>
            <person name="Barry K.W."/>
            <person name="Cichocki N."/>
            <person name="Veneault-Fourrey C."/>
            <person name="LaButti K."/>
            <person name="Lindquist E.A."/>
            <person name="Lipzen A."/>
            <person name="Lundell T."/>
            <person name="Morin E."/>
            <person name="Murat C."/>
            <person name="Sun H."/>
            <person name="Tunlid A."/>
            <person name="Henrissat B."/>
            <person name="Grigoriev I.V."/>
            <person name="Hibbett D.S."/>
            <person name="Martin F."/>
            <person name="Nordberg H.P."/>
            <person name="Cantor M.N."/>
            <person name="Hua S.X."/>
        </authorList>
    </citation>
    <scope>NUCLEOTIDE SEQUENCE [LARGE SCALE GENOMIC DNA]</scope>
    <source>
        <strain evidence="2 3">LaAM-08-1</strain>
    </source>
</reference>
<name>A0A0C9Y3Y9_9AGAR</name>
<feature type="region of interest" description="Disordered" evidence="1">
    <location>
        <begin position="127"/>
        <end position="149"/>
    </location>
</feature>
<feature type="compositionally biased region" description="Low complexity" evidence="1">
    <location>
        <begin position="127"/>
        <end position="137"/>
    </location>
</feature>
<reference evidence="3" key="2">
    <citation type="submission" date="2015-01" db="EMBL/GenBank/DDBJ databases">
        <title>Evolutionary Origins and Diversification of the Mycorrhizal Mutualists.</title>
        <authorList>
            <consortium name="DOE Joint Genome Institute"/>
            <consortium name="Mycorrhizal Genomics Consortium"/>
            <person name="Kohler A."/>
            <person name="Kuo A."/>
            <person name="Nagy L.G."/>
            <person name="Floudas D."/>
            <person name="Copeland A."/>
            <person name="Barry K.W."/>
            <person name="Cichocki N."/>
            <person name="Veneault-Fourrey C."/>
            <person name="LaButti K."/>
            <person name="Lindquist E.A."/>
            <person name="Lipzen A."/>
            <person name="Lundell T."/>
            <person name="Morin E."/>
            <person name="Murat C."/>
            <person name="Riley R."/>
            <person name="Ohm R."/>
            <person name="Sun H."/>
            <person name="Tunlid A."/>
            <person name="Henrissat B."/>
            <person name="Grigoriev I.V."/>
            <person name="Hibbett D.S."/>
            <person name="Martin F."/>
        </authorList>
    </citation>
    <scope>NUCLEOTIDE SEQUENCE [LARGE SCALE GENOMIC DNA]</scope>
    <source>
        <strain evidence="3">LaAM-08-1</strain>
    </source>
</reference>
<evidence type="ECO:0000256" key="1">
    <source>
        <dbReference type="SAM" id="MobiDB-lite"/>
    </source>
</evidence>
<sequence length="169" mass="19045">MSVGSTTLDTEAAMASDRFEEDGAANLNQRLSLMIGGPDRERVLLKTNFNIFLESAELALHRHPKPRFFAWLAAPFLTQKAYHQLNVKFFSSTDGTQCIHLGAMDQPGGVHNPAELNVDNERLHMISPSPELNLSSPPRRDTLPIHESEHPESRYASRLSCRVVRFLFF</sequence>
<dbReference type="AlphaFoldDB" id="A0A0C9Y3Y9"/>
<keyword evidence="3" id="KW-1185">Reference proteome</keyword>
<dbReference type="Proteomes" id="UP000054477">
    <property type="component" value="Unassembled WGS sequence"/>
</dbReference>
<feature type="compositionally biased region" description="Basic and acidic residues" evidence="1">
    <location>
        <begin position="138"/>
        <end position="149"/>
    </location>
</feature>
<protein>
    <submittedName>
        <fullName evidence="2">Uncharacterized protein</fullName>
    </submittedName>
</protein>
<gene>
    <name evidence="2" type="ORF">K443DRAFT_508113</name>
</gene>
<evidence type="ECO:0000313" key="2">
    <source>
        <dbReference type="EMBL" id="KIK02828.1"/>
    </source>
</evidence>
<proteinExistence type="predicted"/>
<dbReference type="HOGENOM" id="CLU_1578777_0_0_1"/>